<reference evidence="2 3" key="1">
    <citation type="submission" date="2013-03" db="EMBL/GenBank/DDBJ databases">
        <title>The Genome Sequence of Cladophialophora psammophila CBS 110553.</title>
        <authorList>
            <consortium name="The Broad Institute Genomics Platform"/>
            <person name="Cuomo C."/>
            <person name="de Hoog S."/>
            <person name="Gorbushina A."/>
            <person name="Walker B."/>
            <person name="Young S.K."/>
            <person name="Zeng Q."/>
            <person name="Gargeya S."/>
            <person name="Fitzgerald M."/>
            <person name="Haas B."/>
            <person name="Abouelleil A."/>
            <person name="Allen A.W."/>
            <person name="Alvarado L."/>
            <person name="Arachchi H.M."/>
            <person name="Berlin A.M."/>
            <person name="Chapman S.B."/>
            <person name="Gainer-Dewar J."/>
            <person name="Goldberg J."/>
            <person name="Griggs A."/>
            <person name="Gujja S."/>
            <person name="Hansen M."/>
            <person name="Howarth C."/>
            <person name="Imamovic A."/>
            <person name="Ireland A."/>
            <person name="Larimer J."/>
            <person name="McCowan C."/>
            <person name="Murphy C."/>
            <person name="Pearson M."/>
            <person name="Poon T.W."/>
            <person name="Priest M."/>
            <person name="Roberts A."/>
            <person name="Saif S."/>
            <person name="Shea T."/>
            <person name="Sisk P."/>
            <person name="Sykes S."/>
            <person name="Wortman J."/>
            <person name="Nusbaum C."/>
            <person name="Birren B."/>
        </authorList>
    </citation>
    <scope>NUCLEOTIDE SEQUENCE [LARGE SCALE GENOMIC DNA]</scope>
    <source>
        <strain evidence="2 3">CBS 110553</strain>
    </source>
</reference>
<proteinExistence type="predicted"/>
<dbReference type="AlphaFoldDB" id="W9Y120"/>
<keyword evidence="3" id="KW-1185">Reference proteome</keyword>
<organism evidence="2 3">
    <name type="scientific">Cladophialophora psammophila CBS 110553</name>
    <dbReference type="NCBI Taxonomy" id="1182543"/>
    <lineage>
        <taxon>Eukaryota</taxon>
        <taxon>Fungi</taxon>
        <taxon>Dikarya</taxon>
        <taxon>Ascomycota</taxon>
        <taxon>Pezizomycotina</taxon>
        <taxon>Eurotiomycetes</taxon>
        <taxon>Chaetothyriomycetidae</taxon>
        <taxon>Chaetothyriales</taxon>
        <taxon>Herpotrichiellaceae</taxon>
        <taxon>Cladophialophora</taxon>
    </lineage>
</organism>
<protein>
    <submittedName>
        <fullName evidence="2">Uncharacterized protein</fullName>
    </submittedName>
</protein>
<keyword evidence="1" id="KW-0472">Membrane</keyword>
<dbReference type="Proteomes" id="UP000019471">
    <property type="component" value="Unassembled WGS sequence"/>
</dbReference>
<gene>
    <name evidence="2" type="ORF">A1O5_00697</name>
</gene>
<dbReference type="OrthoDB" id="2123952at2759"/>
<dbReference type="GeneID" id="19185433"/>
<keyword evidence="1" id="KW-1133">Transmembrane helix</keyword>
<evidence type="ECO:0000313" key="3">
    <source>
        <dbReference type="Proteomes" id="UP000019471"/>
    </source>
</evidence>
<feature type="transmembrane region" description="Helical" evidence="1">
    <location>
        <begin position="168"/>
        <end position="187"/>
    </location>
</feature>
<keyword evidence="1" id="KW-0812">Transmembrane</keyword>
<accession>W9Y120</accession>
<dbReference type="HOGENOM" id="CLU_1057698_0_0_1"/>
<name>W9Y120_9EURO</name>
<evidence type="ECO:0000313" key="2">
    <source>
        <dbReference type="EMBL" id="EXJ76189.1"/>
    </source>
</evidence>
<sequence length="263" mass="29321">MTSQAVSHYISAIADIRNNNPPKLNVVIASLVDWAMELVQNNVPATVAHLRGTFKLLREYQQLKPPRSAEDILRKSNLPMASLARGLTTLMIHTGPKSGEIEPQYRGHICQPWGGPEFSSFAEARRVVCQYVEKIAEAEHGHNLREIEKLLGYWFEGVRRWDQGKVPFPSSVLTVLLMLFNLALALLPSIDLAGFSYSVNPSTIDFVVDKAATLTDICLEAEQGNKDLKDTLILVLAFVIRLFPHSKSHGRASLLLKQLRGQV</sequence>
<evidence type="ECO:0000256" key="1">
    <source>
        <dbReference type="SAM" id="Phobius"/>
    </source>
</evidence>
<dbReference type="RefSeq" id="XP_007739506.1">
    <property type="nucleotide sequence ID" value="XM_007741316.1"/>
</dbReference>
<dbReference type="EMBL" id="AMGX01000001">
    <property type="protein sequence ID" value="EXJ76189.1"/>
    <property type="molecule type" value="Genomic_DNA"/>
</dbReference>
<comment type="caution">
    <text evidence="2">The sequence shown here is derived from an EMBL/GenBank/DDBJ whole genome shotgun (WGS) entry which is preliminary data.</text>
</comment>